<feature type="region of interest" description="Disordered" evidence="10">
    <location>
        <begin position="193"/>
        <end position="223"/>
    </location>
</feature>
<evidence type="ECO:0000256" key="6">
    <source>
        <dbReference type="ARBA" id="ARBA00023015"/>
    </source>
</evidence>
<keyword evidence="5" id="KW-0862">Zinc</keyword>
<proteinExistence type="predicted"/>
<dbReference type="Proteomes" id="UP001172155">
    <property type="component" value="Unassembled WGS sequence"/>
</dbReference>
<dbReference type="GO" id="GO:0005634">
    <property type="term" value="C:nucleus"/>
    <property type="evidence" value="ECO:0007669"/>
    <property type="project" value="UniProtKB-SubCell"/>
</dbReference>
<dbReference type="AlphaFoldDB" id="A0AA40F3X5"/>
<protein>
    <recommendedName>
        <fullName evidence="11">C2H2-type domain-containing protein</fullName>
    </recommendedName>
</protein>
<keyword evidence="2" id="KW-0479">Metal-binding</keyword>
<dbReference type="GO" id="GO:0000978">
    <property type="term" value="F:RNA polymerase II cis-regulatory region sequence-specific DNA binding"/>
    <property type="evidence" value="ECO:0007669"/>
    <property type="project" value="TreeGrafter"/>
</dbReference>
<dbReference type="GO" id="GO:0000981">
    <property type="term" value="F:DNA-binding transcription factor activity, RNA polymerase II-specific"/>
    <property type="evidence" value="ECO:0007669"/>
    <property type="project" value="TreeGrafter"/>
</dbReference>
<dbReference type="GO" id="GO:0045944">
    <property type="term" value="P:positive regulation of transcription by RNA polymerase II"/>
    <property type="evidence" value="ECO:0007669"/>
    <property type="project" value="UniProtKB-ARBA"/>
</dbReference>
<dbReference type="GO" id="GO:0051701">
    <property type="term" value="P:biological process involved in interaction with host"/>
    <property type="evidence" value="ECO:0007669"/>
    <property type="project" value="UniProtKB-ARBA"/>
</dbReference>
<evidence type="ECO:0000256" key="7">
    <source>
        <dbReference type="ARBA" id="ARBA00023163"/>
    </source>
</evidence>
<evidence type="ECO:0000256" key="9">
    <source>
        <dbReference type="PROSITE-ProRule" id="PRU00042"/>
    </source>
</evidence>
<dbReference type="PANTHER" id="PTHR19818">
    <property type="entry name" value="ZINC FINGER PROTEIN ZIC AND GLI"/>
    <property type="match status" value="1"/>
</dbReference>
<accession>A0AA40F3X5</accession>
<feature type="compositionally biased region" description="Acidic residues" evidence="10">
    <location>
        <begin position="77"/>
        <end position="103"/>
    </location>
</feature>
<dbReference type="FunFam" id="3.30.160.60:FF:000758">
    <property type="entry name" value="C2H2 transcription factor, putative"/>
    <property type="match status" value="1"/>
</dbReference>
<keyword evidence="6" id="KW-0805">Transcription regulation</keyword>
<dbReference type="EMBL" id="JAUKUD010000003">
    <property type="protein sequence ID" value="KAK0750561.1"/>
    <property type="molecule type" value="Genomic_DNA"/>
</dbReference>
<feature type="compositionally biased region" description="Low complexity" evidence="10">
    <location>
        <begin position="303"/>
        <end position="318"/>
    </location>
</feature>
<reference evidence="12" key="1">
    <citation type="submission" date="2023-06" db="EMBL/GenBank/DDBJ databases">
        <title>Genome-scale phylogeny and comparative genomics of the fungal order Sordariales.</title>
        <authorList>
            <consortium name="Lawrence Berkeley National Laboratory"/>
            <person name="Hensen N."/>
            <person name="Bonometti L."/>
            <person name="Westerberg I."/>
            <person name="Brannstrom I.O."/>
            <person name="Guillou S."/>
            <person name="Cros-Aarteil S."/>
            <person name="Calhoun S."/>
            <person name="Haridas S."/>
            <person name="Kuo A."/>
            <person name="Mondo S."/>
            <person name="Pangilinan J."/>
            <person name="Riley R."/>
            <person name="LaButti K."/>
            <person name="Andreopoulos B."/>
            <person name="Lipzen A."/>
            <person name="Chen C."/>
            <person name="Yanf M."/>
            <person name="Daum C."/>
            <person name="Ng V."/>
            <person name="Clum A."/>
            <person name="Steindorff A."/>
            <person name="Ohm R."/>
            <person name="Martin F."/>
            <person name="Silar P."/>
            <person name="Natvig D."/>
            <person name="Lalanne C."/>
            <person name="Gautier V."/>
            <person name="Ament-velasquez S.L."/>
            <person name="Kruys A."/>
            <person name="Hutchinson M.I."/>
            <person name="Powell A.J."/>
            <person name="Barry K."/>
            <person name="Miller A.N."/>
            <person name="Grigoriev I.V."/>
            <person name="Debuchy R."/>
            <person name="Gladieux P."/>
            <person name="Thoren M.H."/>
            <person name="Johannesson H."/>
        </authorList>
    </citation>
    <scope>NUCLEOTIDE SEQUENCE</scope>
    <source>
        <strain evidence="12">SMH3187-1</strain>
    </source>
</reference>
<keyword evidence="13" id="KW-1185">Reference proteome</keyword>
<evidence type="ECO:0000256" key="1">
    <source>
        <dbReference type="ARBA" id="ARBA00004123"/>
    </source>
</evidence>
<evidence type="ECO:0000256" key="3">
    <source>
        <dbReference type="ARBA" id="ARBA00022737"/>
    </source>
</evidence>
<dbReference type="GO" id="GO:0008270">
    <property type="term" value="F:zinc ion binding"/>
    <property type="evidence" value="ECO:0007669"/>
    <property type="project" value="UniProtKB-KW"/>
</dbReference>
<organism evidence="12 13">
    <name type="scientific">Schizothecium vesticola</name>
    <dbReference type="NCBI Taxonomy" id="314040"/>
    <lineage>
        <taxon>Eukaryota</taxon>
        <taxon>Fungi</taxon>
        <taxon>Dikarya</taxon>
        <taxon>Ascomycota</taxon>
        <taxon>Pezizomycotina</taxon>
        <taxon>Sordariomycetes</taxon>
        <taxon>Sordariomycetidae</taxon>
        <taxon>Sordariales</taxon>
        <taxon>Schizotheciaceae</taxon>
        <taxon>Schizothecium</taxon>
    </lineage>
</organism>
<dbReference type="PROSITE" id="PS50157">
    <property type="entry name" value="ZINC_FINGER_C2H2_2"/>
    <property type="match status" value="2"/>
</dbReference>
<name>A0AA40F3X5_9PEZI</name>
<keyword evidence="4 9" id="KW-0863">Zinc-finger</keyword>
<dbReference type="FunFam" id="3.30.160.60:FF:000606">
    <property type="entry name" value="C2H2 transcription factor, putative"/>
    <property type="match status" value="1"/>
</dbReference>
<keyword evidence="8" id="KW-0539">Nucleus</keyword>
<feature type="region of interest" description="Disordered" evidence="10">
    <location>
        <begin position="254"/>
        <end position="342"/>
    </location>
</feature>
<evidence type="ECO:0000259" key="11">
    <source>
        <dbReference type="PROSITE" id="PS50157"/>
    </source>
</evidence>
<dbReference type="SUPFAM" id="SSF57667">
    <property type="entry name" value="beta-beta-alpha zinc fingers"/>
    <property type="match status" value="1"/>
</dbReference>
<feature type="compositionally biased region" description="Polar residues" evidence="10">
    <location>
        <begin position="360"/>
        <end position="378"/>
    </location>
</feature>
<comment type="subcellular location">
    <subcellularLocation>
        <location evidence="1">Nucleus</location>
    </subcellularLocation>
</comment>
<feature type="region of interest" description="Disordered" evidence="10">
    <location>
        <begin position="360"/>
        <end position="382"/>
    </location>
</feature>
<keyword evidence="7" id="KW-0804">Transcription</keyword>
<feature type="domain" description="C2H2-type" evidence="11">
    <location>
        <begin position="117"/>
        <end position="147"/>
    </location>
</feature>
<dbReference type="InterPro" id="IPR036236">
    <property type="entry name" value="Znf_C2H2_sf"/>
</dbReference>
<dbReference type="Gene3D" id="3.30.160.60">
    <property type="entry name" value="Classic Zinc Finger"/>
    <property type="match status" value="2"/>
</dbReference>
<gene>
    <name evidence="12" type="ORF">B0T18DRAFT_323556</name>
</gene>
<feature type="domain" description="C2H2-type" evidence="11">
    <location>
        <begin position="148"/>
        <end position="175"/>
    </location>
</feature>
<dbReference type="InterPro" id="IPR050329">
    <property type="entry name" value="GLI_C2H2-zinc-finger"/>
</dbReference>
<keyword evidence="3" id="KW-0677">Repeat</keyword>
<sequence>MPSPTTPRTSTAPIPTSRPADDATTPTRASFHAALAAQKPLPTSPFPESVQVPESVDASKTPSRGHSQRSAKSKDSDDMDMDDSDDEGTAGDDGAGSEDEEINADGTKSKKKKSQRFYCTDYPPCHLSFTRSEHLARHIRKHTGERPFQCHCSRRFSRLDNLRQHAQTVHINEDIPMDSLAATGTRFQRQIRTDRVRQTGRSRAATAGSVGPAPRGHSKSLSTSNIATMGSINSAYAVNDARHRPPPLIMAEPTSRHPFDPYRNPEPAAPYYRPHSPSEFSTPNSATFSTGQGSPRWGSGVASPISSHSRSHSMYAGSRTPGRRLSVPSGANPFQSPHGANLRGPLFNAPALNIPNSGAYSPSQGSLLSSPTASTSGWSRRDSISSAADEAWRRRTWHPDTRDLTGGSRLNQVITPPQYHPAPLSMPAASPSNQEGPIRLPGIASFDPLPHRPRSPLRRIPSPMMIDSRAAAPPHQSSGMDYRRESTTQLQRGLNRLEINTPPRDSAGAWANDVHQAVLARGEQARTVMEPTVRFDPDVKPAHVPTSMPPSSGPPMHGSRHQYTMSAPMISTPRESKRHGWYHGPVTVHPHGETIHDSRAHVDRIIHPNVSAFQGFPARESQPSLHSQSSHGVDRMERIMERPHPTNNARLDALVAVATNEGKAY</sequence>
<dbReference type="InterPro" id="IPR013087">
    <property type="entry name" value="Znf_C2H2_type"/>
</dbReference>
<feature type="region of interest" description="Disordered" evidence="10">
    <location>
        <begin position="536"/>
        <end position="559"/>
    </location>
</feature>
<evidence type="ECO:0000256" key="5">
    <source>
        <dbReference type="ARBA" id="ARBA00022833"/>
    </source>
</evidence>
<feature type="compositionally biased region" description="Low complexity" evidence="10">
    <location>
        <begin position="1"/>
        <end position="18"/>
    </location>
</feature>
<dbReference type="PANTHER" id="PTHR19818:SF139">
    <property type="entry name" value="PAIR-RULE PROTEIN ODD-PAIRED"/>
    <property type="match status" value="1"/>
</dbReference>
<feature type="region of interest" description="Disordered" evidence="10">
    <location>
        <begin position="398"/>
        <end position="465"/>
    </location>
</feature>
<evidence type="ECO:0000313" key="12">
    <source>
        <dbReference type="EMBL" id="KAK0750561.1"/>
    </source>
</evidence>
<feature type="region of interest" description="Disordered" evidence="10">
    <location>
        <begin position="1"/>
        <end position="115"/>
    </location>
</feature>
<comment type="caution">
    <text evidence="12">The sequence shown here is derived from an EMBL/GenBank/DDBJ whole genome shotgun (WGS) entry which is preliminary data.</text>
</comment>
<feature type="compositionally biased region" description="Low complexity" evidence="10">
    <location>
        <begin position="421"/>
        <end position="432"/>
    </location>
</feature>
<evidence type="ECO:0000313" key="13">
    <source>
        <dbReference type="Proteomes" id="UP001172155"/>
    </source>
</evidence>
<evidence type="ECO:0000256" key="4">
    <source>
        <dbReference type="ARBA" id="ARBA00022771"/>
    </source>
</evidence>
<evidence type="ECO:0000256" key="2">
    <source>
        <dbReference type="ARBA" id="ARBA00022723"/>
    </source>
</evidence>
<evidence type="ECO:0000256" key="10">
    <source>
        <dbReference type="SAM" id="MobiDB-lite"/>
    </source>
</evidence>
<evidence type="ECO:0000256" key="8">
    <source>
        <dbReference type="ARBA" id="ARBA00023242"/>
    </source>
</evidence>
<feature type="compositionally biased region" description="Polar residues" evidence="10">
    <location>
        <begin position="278"/>
        <end position="293"/>
    </location>
</feature>